<comment type="similarity">
    <text evidence="1">Belongs to the eIF-2-beta/eIF-5 family.</text>
</comment>
<dbReference type="InterPro" id="IPR016190">
    <property type="entry name" value="Transl_init_fac_IF2/IF5_Zn-bd"/>
</dbReference>
<dbReference type="Gene3D" id="3.30.30.170">
    <property type="match status" value="1"/>
</dbReference>
<keyword evidence="3" id="KW-0547">Nucleotide-binding</keyword>
<dbReference type="PROSITE" id="PS51363">
    <property type="entry name" value="W2"/>
    <property type="match status" value="1"/>
</dbReference>
<evidence type="ECO:0000256" key="1">
    <source>
        <dbReference type="ARBA" id="ARBA00010397"/>
    </source>
</evidence>
<gene>
    <name evidence="8" type="primary">TIF5</name>
    <name evidence="8" type="ORF">C6P45_001995</name>
</gene>
<evidence type="ECO:0000256" key="5">
    <source>
        <dbReference type="ARBA" id="ARBA00023134"/>
    </source>
</evidence>
<dbReference type="CDD" id="cd11561">
    <property type="entry name" value="W2_eIF5"/>
    <property type="match status" value="1"/>
</dbReference>
<name>A0A9P6WD49_MAUEX</name>
<dbReference type="FunFam" id="2.20.25.350:FF:000001">
    <property type="entry name" value="Eukaryotic translation initiation factor 5"/>
    <property type="match status" value="1"/>
</dbReference>
<keyword evidence="2 8" id="KW-0396">Initiation factor</keyword>
<dbReference type="SMART" id="SM00653">
    <property type="entry name" value="eIF2B_5"/>
    <property type="match status" value="1"/>
</dbReference>
<dbReference type="Pfam" id="PF02020">
    <property type="entry name" value="W2"/>
    <property type="match status" value="1"/>
</dbReference>
<evidence type="ECO:0000256" key="6">
    <source>
        <dbReference type="SAM" id="MobiDB-lite"/>
    </source>
</evidence>
<keyword evidence="9" id="KW-1185">Reference proteome</keyword>
<evidence type="ECO:0000256" key="3">
    <source>
        <dbReference type="ARBA" id="ARBA00022741"/>
    </source>
</evidence>
<evidence type="ECO:0000313" key="9">
    <source>
        <dbReference type="Proteomes" id="UP000750334"/>
    </source>
</evidence>
<feature type="region of interest" description="Disordered" evidence="6">
    <location>
        <begin position="143"/>
        <end position="192"/>
    </location>
</feature>
<evidence type="ECO:0000256" key="2">
    <source>
        <dbReference type="ARBA" id="ARBA00022540"/>
    </source>
</evidence>
<dbReference type="InterPro" id="IPR045196">
    <property type="entry name" value="IF2/IF5"/>
</dbReference>
<keyword evidence="5" id="KW-0342">GTP-binding</keyword>
<dbReference type="OrthoDB" id="10250831at2759"/>
<dbReference type="InterPro" id="IPR003307">
    <property type="entry name" value="W2_domain"/>
</dbReference>
<dbReference type="Proteomes" id="UP000750334">
    <property type="component" value="Unassembled WGS sequence"/>
</dbReference>
<dbReference type="InterPro" id="IPR016189">
    <property type="entry name" value="Transl_init_fac_IF2/IF5_N"/>
</dbReference>
<feature type="domain" description="W2" evidence="7">
    <location>
        <begin position="241"/>
        <end position="399"/>
    </location>
</feature>
<accession>A0A9P6WD49</accession>
<dbReference type="GO" id="GO:0071074">
    <property type="term" value="F:eukaryotic initiation factor eIF2 binding"/>
    <property type="evidence" value="ECO:0007669"/>
    <property type="project" value="TreeGrafter"/>
</dbReference>
<dbReference type="FunFam" id="3.30.30.170:FF:000002">
    <property type="entry name" value="Eukaryotic translation initiation factor 5"/>
    <property type="match status" value="1"/>
</dbReference>
<dbReference type="AlphaFoldDB" id="A0A9P6WD49"/>
<dbReference type="SUPFAM" id="SSF75689">
    <property type="entry name" value="Zinc-binding domain of translation initiation factor 2 beta"/>
    <property type="match status" value="1"/>
</dbReference>
<dbReference type="Gene3D" id="2.20.25.350">
    <property type="match status" value="1"/>
</dbReference>
<protein>
    <submittedName>
        <fullName evidence="8">Eukaryotic translation initiation factor 5</fullName>
    </submittedName>
</protein>
<reference evidence="8 9" key="1">
    <citation type="submission" date="2020-11" db="EMBL/GenBank/DDBJ databases">
        <title>Kefir isolates.</title>
        <authorList>
            <person name="Marcisauskas S."/>
            <person name="Kim Y."/>
            <person name="Blasche S."/>
        </authorList>
    </citation>
    <scope>NUCLEOTIDE SEQUENCE [LARGE SCALE GENOMIC DNA]</scope>
    <source>
        <strain evidence="8 9">OG2</strain>
    </source>
</reference>
<dbReference type="GO" id="GO:0003743">
    <property type="term" value="F:translation initiation factor activity"/>
    <property type="evidence" value="ECO:0007669"/>
    <property type="project" value="UniProtKB-KW"/>
</dbReference>
<dbReference type="SMART" id="SM00515">
    <property type="entry name" value="eIF5C"/>
    <property type="match status" value="1"/>
</dbReference>
<dbReference type="EMBL" id="PUHR01000020">
    <property type="protein sequence ID" value="KAG0670619.1"/>
    <property type="molecule type" value="Genomic_DNA"/>
</dbReference>
<dbReference type="SUPFAM" id="SSF100966">
    <property type="entry name" value="Translation initiation factor 2 beta, aIF2beta, N-terminal domain"/>
    <property type="match status" value="1"/>
</dbReference>
<dbReference type="InterPro" id="IPR016024">
    <property type="entry name" value="ARM-type_fold"/>
</dbReference>
<dbReference type="InterPro" id="IPR002735">
    <property type="entry name" value="Transl_init_fac_IF2/IF5_dom"/>
</dbReference>
<comment type="caution">
    <text evidence="8">The sequence shown here is derived from an EMBL/GenBank/DDBJ whole genome shotgun (WGS) entry which is preliminary data.</text>
</comment>
<dbReference type="Pfam" id="PF01873">
    <property type="entry name" value="eIF-5_eIF-2B"/>
    <property type="match status" value="1"/>
</dbReference>
<sequence>MSINICRDNHDPFYRYKMPPIQAKVEGRGNGIKTALLNIADVARALNRPVPYVVKYFGFELGTQTSISVDKDRYLVNGVHEPAKLQDVLDGFINKFVLCGSCKNPETEIIITKSSDLVRDCKACGKRTPMDLRHKLSSFILKNPPESMASGSKKRKAATASANVRGGGVSISDIAQGKTGNDDSNDAAVNNDDNDELTRQIHAAASNLEDLEVKDDDWAVDMSEEAIRKRAKELQVDSTAIDPSLSKLDEYGEWILSNGQDNLPNDIELYKKAVELDLLNEPKVAAVLAQCLFSKDIVTEIEPHTAFLTKILATEEFERNFLGGIERFLGLENKDLIPQLPKILLQLYQNDIVSEEEIMRFGTKSSKKFVPKDVSKKVRRAAKPFITWLENAESEDEESDEE</sequence>
<evidence type="ECO:0000313" key="8">
    <source>
        <dbReference type="EMBL" id="KAG0670619.1"/>
    </source>
</evidence>
<dbReference type="GO" id="GO:0001732">
    <property type="term" value="P:formation of cytoplasmic translation initiation complex"/>
    <property type="evidence" value="ECO:0007669"/>
    <property type="project" value="TreeGrafter"/>
</dbReference>
<dbReference type="GO" id="GO:0005092">
    <property type="term" value="F:GDP-dissociation inhibitor activity"/>
    <property type="evidence" value="ECO:0007669"/>
    <property type="project" value="TreeGrafter"/>
</dbReference>
<dbReference type="GO" id="GO:0005829">
    <property type="term" value="C:cytosol"/>
    <property type="evidence" value="ECO:0007669"/>
    <property type="project" value="TreeGrafter"/>
</dbReference>
<evidence type="ECO:0000256" key="4">
    <source>
        <dbReference type="ARBA" id="ARBA00022917"/>
    </source>
</evidence>
<dbReference type="GO" id="GO:0005525">
    <property type="term" value="F:GTP binding"/>
    <property type="evidence" value="ECO:0007669"/>
    <property type="project" value="UniProtKB-KW"/>
</dbReference>
<evidence type="ECO:0000259" key="7">
    <source>
        <dbReference type="PROSITE" id="PS51363"/>
    </source>
</evidence>
<dbReference type="PANTHER" id="PTHR23001:SF7">
    <property type="entry name" value="EUKARYOTIC TRANSLATION INITIATION FACTOR 5"/>
    <property type="match status" value="1"/>
</dbReference>
<dbReference type="Gene3D" id="1.25.40.180">
    <property type="match status" value="1"/>
</dbReference>
<dbReference type="SUPFAM" id="SSF48371">
    <property type="entry name" value="ARM repeat"/>
    <property type="match status" value="1"/>
</dbReference>
<dbReference type="PANTHER" id="PTHR23001">
    <property type="entry name" value="EUKARYOTIC TRANSLATION INITIATION FACTOR"/>
    <property type="match status" value="1"/>
</dbReference>
<keyword evidence="4" id="KW-0648">Protein biosynthesis</keyword>
<proteinExistence type="inferred from homology"/>
<dbReference type="FunFam" id="1.25.40.180:FF:000031">
    <property type="entry name" value="Eukaryotic translation initiation factor 5"/>
    <property type="match status" value="1"/>
</dbReference>
<organism evidence="8 9">
    <name type="scientific">Maudiozyma exigua</name>
    <name type="common">Yeast</name>
    <name type="synonym">Kazachstania exigua</name>
    <dbReference type="NCBI Taxonomy" id="34358"/>
    <lineage>
        <taxon>Eukaryota</taxon>
        <taxon>Fungi</taxon>
        <taxon>Dikarya</taxon>
        <taxon>Ascomycota</taxon>
        <taxon>Saccharomycotina</taxon>
        <taxon>Saccharomycetes</taxon>
        <taxon>Saccharomycetales</taxon>
        <taxon>Saccharomycetaceae</taxon>
        <taxon>Maudiozyma</taxon>
    </lineage>
</organism>